<accession>A0A4S4MR83</accession>
<dbReference type="AlphaFoldDB" id="A0A4S4MR83"/>
<feature type="region of interest" description="Disordered" evidence="1">
    <location>
        <begin position="1"/>
        <end position="34"/>
    </location>
</feature>
<evidence type="ECO:0000313" key="3">
    <source>
        <dbReference type="Proteomes" id="UP000308730"/>
    </source>
</evidence>
<dbReference type="OrthoDB" id="2757435at2759"/>
<reference evidence="2 3" key="1">
    <citation type="submission" date="2019-02" db="EMBL/GenBank/DDBJ databases">
        <title>Genome sequencing of the rare red list fungi Antrodiella citrinella (Flaviporus citrinellus).</title>
        <authorList>
            <person name="Buettner E."/>
            <person name="Kellner H."/>
        </authorList>
    </citation>
    <scope>NUCLEOTIDE SEQUENCE [LARGE SCALE GENOMIC DNA]</scope>
    <source>
        <strain evidence="2 3">DSM 108506</strain>
    </source>
</reference>
<evidence type="ECO:0000256" key="1">
    <source>
        <dbReference type="SAM" id="MobiDB-lite"/>
    </source>
</evidence>
<gene>
    <name evidence="2" type="ORF">EUX98_g5938</name>
</gene>
<dbReference type="EMBL" id="SGPM01000191">
    <property type="protein sequence ID" value="THH28255.1"/>
    <property type="molecule type" value="Genomic_DNA"/>
</dbReference>
<keyword evidence="3" id="KW-1185">Reference proteome</keyword>
<protein>
    <submittedName>
        <fullName evidence="2">Uncharacterized protein</fullName>
    </submittedName>
</protein>
<proteinExistence type="predicted"/>
<organism evidence="2 3">
    <name type="scientific">Antrodiella citrinella</name>
    <dbReference type="NCBI Taxonomy" id="2447956"/>
    <lineage>
        <taxon>Eukaryota</taxon>
        <taxon>Fungi</taxon>
        <taxon>Dikarya</taxon>
        <taxon>Basidiomycota</taxon>
        <taxon>Agaricomycotina</taxon>
        <taxon>Agaricomycetes</taxon>
        <taxon>Polyporales</taxon>
        <taxon>Steccherinaceae</taxon>
        <taxon>Antrodiella</taxon>
    </lineage>
</organism>
<dbReference type="Proteomes" id="UP000308730">
    <property type="component" value="Unassembled WGS sequence"/>
</dbReference>
<feature type="compositionally biased region" description="Low complexity" evidence="1">
    <location>
        <begin position="71"/>
        <end position="88"/>
    </location>
</feature>
<evidence type="ECO:0000313" key="2">
    <source>
        <dbReference type="EMBL" id="THH28255.1"/>
    </source>
</evidence>
<comment type="caution">
    <text evidence="2">The sequence shown here is derived from an EMBL/GenBank/DDBJ whole genome shotgun (WGS) entry which is preliminary data.</text>
</comment>
<sequence length="883" mass="96453">MLATTHTSLPPAAIGPVSHLQPPDSRAGPSQVWSHAVAVSTPSTSASVPSSWIPATASLPSQTFGWPAPPTASTSTHSSSSTHPLATPFGLGVPSGGSYRSSGTGSRSRGRGAMAPVGISRRVSASATITLKVDFLIFPHDYSNPENRRPDRLPLAQHFLNILSTCRSLGLAVMHTFTGTPDTNIMTDVVNLLIATLAEKRVQLPSWQPPAFPVHPNEPNYDLHSTFHAMPFHLLMVGNVNRERTSRRIQLNEDAGYGSFTLAALSKDYKKSVSPTDSEYLLIPLCIKGDNLTGPIVQNSPEVHHCLSLRISALFVSDSEPVDCYDDCPQPPAVLLHSSHMMSPPAPDEPPIHSHLTPSAPSVISAELSPTPRYELAPLAQAPSPPTQRSYRHLQDFQDNHVRRNPISHSDFSLFAPSVSLAARAVLFAISSKRTDPDSVFIPASHPELLGDTRVRFHPPEWNPDDLTLSHCGGMSSSDCTGDGVLRQVLHEALQLGIQRLVRANAAEVLNEEDQYIVSQPRAIHTSNDIQDTLYACGCLCAMLIVWASSSPHPISPFFLQALVDGASSLYNPTWVTSLSPHIGAVLSLLPATPGHDFPGPNSNERNHLARLLHLRTNQLLSTIETITDTETWTAVVRNVYVHVLLAVNTLQTQSSAEFTAFKNGFDRRIDVRSEDVRLCTALKGHSKAIFAELYPCHINDPEQLISRLRFEIGEDDSDDLTEEEQQFQSRAAALLPKLREAVLRYLRGAGHPDCPRVQELTTPEDRETLANDRGYRARRFVFLTSSLDVLPTSDQTFRVVIILQQNIPLAALPRGCSLPAEISELLIPPATHACLFQLDIFLTDALLKVIEDSYPLTDPTTVTTFDACLHEGLMDLGAETFS</sequence>
<name>A0A4S4MR83_9APHY</name>
<feature type="region of interest" description="Disordered" evidence="1">
    <location>
        <begin position="63"/>
        <end position="113"/>
    </location>
</feature>
<feature type="compositionally biased region" description="Low complexity" evidence="1">
    <location>
        <begin position="96"/>
        <end position="107"/>
    </location>
</feature>